<protein>
    <submittedName>
        <fullName evidence="3">TIGR02281 family clan AA aspartic protease</fullName>
        <ecNumber evidence="3">3.4.23.-</ecNumber>
    </submittedName>
</protein>
<proteinExistence type="predicted"/>
<reference evidence="4" key="1">
    <citation type="submission" date="2019-01" db="EMBL/GenBank/DDBJ databases">
        <title>Sphingorhabdus lacus sp.nov., isolated from an oligotrophic freshwater lake.</title>
        <authorList>
            <person name="Park M."/>
        </authorList>
    </citation>
    <scope>NUCLEOTIDE SEQUENCE [LARGE SCALE GENOMIC DNA]</scope>
    <source>
        <strain evidence="4">IMCC1753</strain>
    </source>
</reference>
<dbReference type="GO" id="GO:0004190">
    <property type="term" value="F:aspartic-type endopeptidase activity"/>
    <property type="evidence" value="ECO:0007669"/>
    <property type="project" value="InterPro"/>
</dbReference>
<name>A0A6I6LIK5_9SPHN</name>
<organism evidence="3 4">
    <name type="scientific">Sphingorhabdus lacus</name>
    <dbReference type="NCBI Taxonomy" id="392610"/>
    <lineage>
        <taxon>Bacteria</taxon>
        <taxon>Pseudomonadati</taxon>
        <taxon>Pseudomonadota</taxon>
        <taxon>Alphaproteobacteria</taxon>
        <taxon>Sphingomonadales</taxon>
        <taxon>Sphingomonadaceae</taxon>
        <taxon>Sphingorhabdus</taxon>
    </lineage>
</organism>
<dbReference type="InterPro" id="IPR001995">
    <property type="entry name" value="Peptidase_A2_cat"/>
</dbReference>
<keyword evidence="1 3" id="KW-0378">Hydrolase</keyword>
<dbReference type="Gene3D" id="2.40.70.10">
    <property type="entry name" value="Acid Proteases"/>
    <property type="match status" value="1"/>
</dbReference>
<feature type="domain" description="Peptidase A2" evidence="2">
    <location>
        <begin position="70"/>
        <end position="149"/>
    </location>
</feature>
<dbReference type="Proteomes" id="UP000428803">
    <property type="component" value="Chromosome"/>
</dbReference>
<dbReference type="Pfam" id="PF13975">
    <property type="entry name" value="gag-asp_proteas"/>
    <property type="match status" value="1"/>
</dbReference>
<dbReference type="InterPro" id="IPR011969">
    <property type="entry name" value="Clan_AA_Asp_peptidase_C"/>
</dbReference>
<dbReference type="PROSITE" id="PS50175">
    <property type="entry name" value="ASP_PROT_RETROV"/>
    <property type="match status" value="1"/>
</dbReference>
<dbReference type="SUPFAM" id="SSF50630">
    <property type="entry name" value="Acid proteases"/>
    <property type="match status" value="1"/>
</dbReference>
<evidence type="ECO:0000256" key="1">
    <source>
        <dbReference type="ARBA" id="ARBA00022801"/>
    </source>
</evidence>
<dbReference type="NCBIfam" id="TIGR02281">
    <property type="entry name" value="clan_AA_DTGA"/>
    <property type="match status" value="1"/>
</dbReference>
<dbReference type="KEGG" id="slaa:EUU25_16315"/>
<evidence type="ECO:0000259" key="2">
    <source>
        <dbReference type="PROSITE" id="PS50175"/>
    </source>
</evidence>
<gene>
    <name evidence="3" type="ORF">EUU25_16315</name>
</gene>
<dbReference type="EC" id="3.4.23.-" evidence="3"/>
<sequence>MTHLMQFSLGLTVAIALNLAIQTSGENDARTAYSINATGMSDKAAGPAPIALRANDGLFYVRGTGDAGTVTFLVDTGASHVVLGHKDVDKLKISPLQTSDRDYLKTASGKVQVKWVVIDQLSVGGSTLHNVRAAIPQSDIGISLLGQNALAQFQTVNIDGDTISFKRD</sequence>
<dbReference type="CDD" id="cd05483">
    <property type="entry name" value="retropepsin_like_bacteria"/>
    <property type="match status" value="1"/>
</dbReference>
<dbReference type="InterPro" id="IPR034122">
    <property type="entry name" value="Retropepsin-like_bacterial"/>
</dbReference>
<keyword evidence="4" id="KW-1185">Reference proteome</keyword>
<accession>A0A6I6LIK5</accession>
<dbReference type="InterPro" id="IPR001969">
    <property type="entry name" value="Aspartic_peptidase_AS"/>
</dbReference>
<dbReference type="InterPro" id="IPR021109">
    <property type="entry name" value="Peptidase_aspartic_dom_sf"/>
</dbReference>
<dbReference type="AlphaFoldDB" id="A0A6I6LIK5"/>
<evidence type="ECO:0000313" key="4">
    <source>
        <dbReference type="Proteomes" id="UP000428803"/>
    </source>
</evidence>
<evidence type="ECO:0000313" key="3">
    <source>
        <dbReference type="EMBL" id="QGY82042.1"/>
    </source>
</evidence>
<keyword evidence="3" id="KW-0645">Protease</keyword>
<dbReference type="EMBL" id="CP035733">
    <property type="protein sequence ID" value="QGY82042.1"/>
    <property type="molecule type" value="Genomic_DNA"/>
</dbReference>
<dbReference type="PROSITE" id="PS00141">
    <property type="entry name" value="ASP_PROTEASE"/>
    <property type="match status" value="1"/>
</dbReference>
<dbReference type="GO" id="GO:0006508">
    <property type="term" value="P:proteolysis"/>
    <property type="evidence" value="ECO:0007669"/>
    <property type="project" value="UniProtKB-KW"/>
</dbReference>